<gene>
    <name evidence="2" type="ORF">P7K49_004975</name>
</gene>
<feature type="region of interest" description="Disordered" evidence="1">
    <location>
        <begin position="45"/>
        <end position="98"/>
    </location>
</feature>
<accession>A0ABQ9WBE4</accession>
<dbReference type="EMBL" id="JASSZA010000002">
    <property type="protein sequence ID" value="KAK2118088.1"/>
    <property type="molecule type" value="Genomic_DNA"/>
</dbReference>
<dbReference type="Proteomes" id="UP001266305">
    <property type="component" value="Unassembled WGS sequence"/>
</dbReference>
<proteinExistence type="predicted"/>
<evidence type="ECO:0000313" key="2">
    <source>
        <dbReference type="EMBL" id="KAK2118088.1"/>
    </source>
</evidence>
<evidence type="ECO:0000256" key="1">
    <source>
        <dbReference type="SAM" id="MobiDB-lite"/>
    </source>
</evidence>
<reference evidence="2 3" key="1">
    <citation type="submission" date="2023-05" db="EMBL/GenBank/DDBJ databases">
        <title>B98-5 Cell Line De Novo Hybrid Assembly: An Optical Mapping Approach.</title>
        <authorList>
            <person name="Kananen K."/>
            <person name="Auerbach J.A."/>
            <person name="Kautto E."/>
            <person name="Blachly J.S."/>
        </authorList>
    </citation>
    <scope>NUCLEOTIDE SEQUENCE [LARGE SCALE GENOMIC DNA]</scope>
    <source>
        <strain evidence="2">B95-8</strain>
        <tissue evidence="2">Cell line</tissue>
    </source>
</reference>
<comment type="caution">
    <text evidence="2">The sequence shown here is derived from an EMBL/GenBank/DDBJ whole genome shotgun (WGS) entry which is preliminary data.</text>
</comment>
<keyword evidence="3" id="KW-1185">Reference proteome</keyword>
<feature type="compositionally biased region" description="Basic residues" evidence="1">
    <location>
        <begin position="151"/>
        <end position="160"/>
    </location>
</feature>
<protein>
    <submittedName>
        <fullName evidence="2">Uncharacterized protein</fullName>
    </submittedName>
</protein>
<feature type="region of interest" description="Disordered" evidence="1">
    <location>
        <begin position="1"/>
        <end position="21"/>
    </location>
</feature>
<organism evidence="2 3">
    <name type="scientific">Saguinus oedipus</name>
    <name type="common">Cotton-top tamarin</name>
    <name type="synonym">Oedipomidas oedipus</name>
    <dbReference type="NCBI Taxonomy" id="9490"/>
    <lineage>
        <taxon>Eukaryota</taxon>
        <taxon>Metazoa</taxon>
        <taxon>Chordata</taxon>
        <taxon>Craniata</taxon>
        <taxon>Vertebrata</taxon>
        <taxon>Euteleostomi</taxon>
        <taxon>Mammalia</taxon>
        <taxon>Eutheria</taxon>
        <taxon>Euarchontoglires</taxon>
        <taxon>Primates</taxon>
        <taxon>Haplorrhini</taxon>
        <taxon>Platyrrhini</taxon>
        <taxon>Cebidae</taxon>
        <taxon>Callitrichinae</taxon>
        <taxon>Saguinus</taxon>
    </lineage>
</organism>
<feature type="region of interest" description="Disordered" evidence="1">
    <location>
        <begin position="134"/>
        <end position="171"/>
    </location>
</feature>
<sequence>MSEDREGRGASRGRGVGAWESVPPTWARVSERPARLFRACARATGYGRGKSGNESRWRAAPPAAPSFPAKCSRRTDSHACPWRESPHPPRAPAPRAHAHTPLAGHVRKTKLGLRVPIAAPLSCLLAALPSGPEEAEDHFLAAQKKQPGARARARTRRRAGLPRAEGGEREGLSCVSGRHYFCAEAA</sequence>
<name>A0ABQ9WBE4_SAGOE</name>
<evidence type="ECO:0000313" key="3">
    <source>
        <dbReference type="Proteomes" id="UP001266305"/>
    </source>
</evidence>